<dbReference type="PANTHER" id="PTHR30487:SF0">
    <property type="entry name" value="PREPILIN LEADER PEPTIDASE_N-METHYLTRANSFERASE-RELATED"/>
    <property type="match status" value="1"/>
</dbReference>
<keyword evidence="7" id="KW-1185">Reference proteome</keyword>
<reference evidence="6 7" key="1">
    <citation type="journal article" date="2011" name="Plasmid">
        <title>Streptomyces turgidiscabies Car8 contains a modular pathogenicity island that shares virulence genes with other actinobacterial plant pathogens.</title>
        <authorList>
            <person name="Huguet-Tapia J.C."/>
            <person name="Badger J.H."/>
            <person name="Loria R."/>
            <person name="Pettis G.S."/>
        </authorList>
    </citation>
    <scope>NUCLEOTIDE SEQUENCE [LARGE SCALE GENOMIC DNA]</scope>
    <source>
        <strain evidence="6 7">Car8</strain>
    </source>
</reference>
<proteinExistence type="inferred from homology"/>
<dbReference type="AlphaFoldDB" id="L7EZD1"/>
<dbReference type="InterPro" id="IPR000045">
    <property type="entry name" value="Prepilin_IV_endopep_pep"/>
</dbReference>
<evidence type="ECO:0000256" key="1">
    <source>
        <dbReference type="ARBA" id="ARBA00005801"/>
    </source>
</evidence>
<feature type="transmembrane region" description="Helical" evidence="4">
    <location>
        <begin position="169"/>
        <end position="187"/>
    </location>
</feature>
<protein>
    <submittedName>
        <fullName evidence="6">Peptidase, A24 family</fullName>
    </submittedName>
</protein>
<comment type="caution">
    <text evidence="6">The sequence shown here is derived from an EMBL/GenBank/DDBJ whole genome shotgun (WGS) entry which is preliminary data.</text>
</comment>
<dbReference type="PRINTS" id="PR00864">
    <property type="entry name" value="PREPILNPTASE"/>
</dbReference>
<evidence type="ECO:0000256" key="3">
    <source>
        <dbReference type="SAM" id="MobiDB-lite"/>
    </source>
</evidence>
<dbReference type="GO" id="GO:0004190">
    <property type="term" value="F:aspartic-type endopeptidase activity"/>
    <property type="evidence" value="ECO:0007669"/>
    <property type="project" value="InterPro"/>
</dbReference>
<dbReference type="GO" id="GO:0006465">
    <property type="term" value="P:signal peptide processing"/>
    <property type="evidence" value="ECO:0007669"/>
    <property type="project" value="TreeGrafter"/>
</dbReference>
<feature type="compositionally biased region" description="Basic and acidic residues" evidence="3">
    <location>
        <begin position="86"/>
        <end position="98"/>
    </location>
</feature>
<evidence type="ECO:0000256" key="2">
    <source>
        <dbReference type="RuleBase" id="RU003793"/>
    </source>
</evidence>
<dbReference type="PANTHER" id="PTHR30487">
    <property type="entry name" value="TYPE 4 PREPILIN-LIKE PROTEINS LEADER PEPTIDE-PROCESSING ENZYME"/>
    <property type="match status" value="1"/>
</dbReference>
<dbReference type="Proteomes" id="UP000010931">
    <property type="component" value="Unassembled WGS sequence"/>
</dbReference>
<dbReference type="PATRIC" id="fig|698760.3.peg.6847"/>
<dbReference type="STRING" id="85558.T45_07270"/>
<feature type="transmembrane region" description="Helical" evidence="4">
    <location>
        <begin position="274"/>
        <end position="292"/>
    </location>
</feature>
<evidence type="ECO:0000313" key="6">
    <source>
        <dbReference type="EMBL" id="ELP64244.1"/>
    </source>
</evidence>
<evidence type="ECO:0000256" key="4">
    <source>
        <dbReference type="SAM" id="Phobius"/>
    </source>
</evidence>
<organism evidence="6 7">
    <name type="scientific">Streptomyces turgidiscabies (strain Car8)</name>
    <dbReference type="NCBI Taxonomy" id="698760"/>
    <lineage>
        <taxon>Bacteria</taxon>
        <taxon>Bacillati</taxon>
        <taxon>Actinomycetota</taxon>
        <taxon>Actinomycetes</taxon>
        <taxon>Kitasatosporales</taxon>
        <taxon>Streptomycetaceae</taxon>
        <taxon>Streptomyces</taxon>
    </lineage>
</organism>
<comment type="similarity">
    <text evidence="1 2">Belongs to the peptidase A24 family.</text>
</comment>
<keyword evidence="4" id="KW-1133">Transmembrane helix</keyword>
<keyword evidence="4" id="KW-0472">Membrane</keyword>
<dbReference type="InterPro" id="IPR050882">
    <property type="entry name" value="Prepilin_peptidase/N-MTase"/>
</dbReference>
<feature type="domain" description="Prepilin type IV endopeptidase peptidase" evidence="5">
    <location>
        <begin position="147"/>
        <end position="258"/>
    </location>
</feature>
<feature type="transmembrane region" description="Helical" evidence="4">
    <location>
        <begin position="234"/>
        <end position="262"/>
    </location>
</feature>
<evidence type="ECO:0000313" key="7">
    <source>
        <dbReference type="Proteomes" id="UP000010931"/>
    </source>
</evidence>
<accession>L7EZD1</accession>
<name>L7EZD1_STRT8</name>
<dbReference type="Pfam" id="PF01478">
    <property type="entry name" value="Peptidase_A24"/>
    <property type="match status" value="1"/>
</dbReference>
<dbReference type="InterPro" id="IPR014032">
    <property type="entry name" value="Peptidase_A24A_bac"/>
</dbReference>
<feature type="transmembrane region" description="Helical" evidence="4">
    <location>
        <begin position="142"/>
        <end position="163"/>
    </location>
</feature>
<dbReference type="EMBL" id="AEJB01000465">
    <property type="protein sequence ID" value="ELP64244.1"/>
    <property type="molecule type" value="Genomic_DNA"/>
</dbReference>
<gene>
    <name evidence="6" type="ORF">STRTUCAR8_04582</name>
</gene>
<evidence type="ECO:0000259" key="5">
    <source>
        <dbReference type="Pfam" id="PF01478"/>
    </source>
</evidence>
<dbReference type="GO" id="GO:0005886">
    <property type="term" value="C:plasma membrane"/>
    <property type="evidence" value="ECO:0007669"/>
    <property type="project" value="TreeGrafter"/>
</dbReference>
<keyword evidence="4" id="KW-0812">Transmembrane</keyword>
<sequence length="293" mass="29663">MSVDQLIVVVAALWGAAAGTLVPRAAYRFSVPPEETWRDRCPQGHPLGGWLGPARCTTCAGSGSGNDQKDAGHLATGAAGPPYDGSESRSRSKSETKSSDGATNASYGATSASYGPSTPLLALATALVCAALAVATGTRPELGAWLLLAPVGVLLAVVDFRVQRLPDPLTLPLAAAALVLLGGAALLPEHAGDWLTALLGALVLGGAYFVLFLISPNGMGFGDVKLALGLGAMLGWYGWGSVVLGTFAGFLFGGLYGLALVVARRAGRRTSIPFGPFLIAGGFVGLLIGAYAA</sequence>
<feature type="transmembrane region" description="Helical" evidence="4">
    <location>
        <begin position="194"/>
        <end position="214"/>
    </location>
</feature>
<feature type="transmembrane region" description="Helical" evidence="4">
    <location>
        <begin position="117"/>
        <end position="135"/>
    </location>
</feature>
<feature type="region of interest" description="Disordered" evidence="3">
    <location>
        <begin position="61"/>
        <end position="106"/>
    </location>
</feature>
<dbReference type="RefSeq" id="WP_006380717.1">
    <property type="nucleotide sequence ID" value="NZ_AEJB01000465.1"/>
</dbReference>
<dbReference type="GeneID" id="97403085"/>
<dbReference type="Gene3D" id="1.20.120.1220">
    <property type="match status" value="1"/>
</dbReference>